<accession>A0A6A1WNI5</accession>
<protein>
    <submittedName>
        <fullName evidence="1">Uncharacterized protein</fullName>
    </submittedName>
</protein>
<comment type="caution">
    <text evidence="1">The sequence shown here is derived from an EMBL/GenBank/DDBJ whole genome shotgun (WGS) entry which is preliminary data.</text>
</comment>
<keyword evidence="2" id="KW-1185">Reference proteome</keyword>
<evidence type="ECO:0000313" key="1">
    <source>
        <dbReference type="EMBL" id="KAB1226849.1"/>
    </source>
</evidence>
<sequence>MDYVLNQVGLYSFSKKANKEIDSVGDDTNSLSTSIEGEAKWLVNKLKGKMQKPLTELLKEYDMALGISPHDATNYMSSMKRHESLQSTYRQFVKWATGTHLSCSFSPLLLGIWRKGS</sequence>
<dbReference type="AlphaFoldDB" id="A0A6A1WNI5"/>
<dbReference type="OrthoDB" id="1676101at2759"/>
<proteinExistence type="predicted"/>
<dbReference type="SUPFAM" id="SSF141562">
    <property type="entry name" value="At5g01610-like"/>
    <property type="match status" value="1"/>
</dbReference>
<dbReference type="InterPro" id="IPR036758">
    <property type="entry name" value="At5g01610-like"/>
</dbReference>
<organism evidence="1 2">
    <name type="scientific">Morella rubra</name>
    <name type="common">Chinese bayberry</name>
    <dbReference type="NCBI Taxonomy" id="262757"/>
    <lineage>
        <taxon>Eukaryota</taxon>
        <taxon>Viridiplantae</taxon>
        <taxon>Streptophyta</taxon>
        <taxon>Embryophyta</taxon>
        <taxon>Tracheophyta</taxon>
        <taxon>Spermatophyta</taxon>
        <taxon>Magnoliopsida</taxon>
        <taxon>eudicotyledons</taxon>
        <taxon>Gunneridae</taxon>
        <taxon>Pentapetalae</taxon>
        <taxon>rosids</taxon>
        <taxon>fabids</taxon>
        <taxon>Fagales</taxon>
        <taxon>Myricaceae</taxon>
        <taxon>Morella</taxon>
    </lineage>
</organism>
<reference evidence="1 2" key="1">
    <citation type="journal article" date="2019" name="Plant Biotechnol. J.">
        <title>The red bayberry genome and genetic basis of sex determination.</title>
        <authorList>
            <person name="Jia H.M."/>
            <person name="Jia H.J."/>
            <person name="Cai Q.L."/>
            <person name="Wang Y."/>
            <person name="Zhao H.B."/>
            <person name="Yang W.F."/>
            <person name="Wang G.Y."/>
            <person name="Li Y.H."/>
            <person name="Zhan D.L."/>
            <person name="Shen Y.T."/>
            <person name="Niu Q.F."/>
            <person name="Chang L."/>
            <person name="Qiu J."/>
            <person name="Zhao L."/>
            <person name="Xie H.B."/>
            <person name="Fu W.Y."/>
            <person name="Jin J."/>
            <person name="Li X.W."/>
            <person name="Jiao Y."/>
            <person name="Zhou C.C."/>
            <person name="Tu T."/>
            <person name="Chai C.Y."/>
            <person name="Gao J.L."/>
            <person name="Fan L.J."/>
            <person name="van de Weg E."/>
            <person name="Wang J.Y."/>
            <person name="Gao Z.S."/>
        </authorList>
    </citation>
    <scope>NUCLEOTIDE SEQUENCE [LARGE SCALE GENOMIC DNA]</scope>
    <source>
        <tissue evidence="1">Leaves</tissue>
    </source>
</reference>
<name>A0A6A1WNI5_9ROSI</name>
<dbReference type="Proteomes" id="UP000516437">
    <property type="component" value="Chromosome 1"/>
</dbReference>
<dbReference type="Gene3D" id="2.30.240.10">
    <property type="entry name" value="At5g01610-like"/>
    <property type="match status" value="1"/>
</dbReference>
<evidence type="ECO:0000313" key="2">
    <source>
        <dbReference type="Proteomes" id="UP000516437"/>
    </source>
</evidence>
<dbReference type="EMBL" id="RXIC02000019">
    <property type="protein sequence ID" value="KAB1226849.1"/>
    <property type="molecule type" value="Genomic_DNA"/>
</dbReference>
<gene>
    <name evidence="1" type="ORF">CJ030_MR1G012153</name>
</gene>